<feature type="region of interest" description="Disordered" evidence="1">
    <location>
        <begin position="26"/>
        <end position="56"/>
    </location>
</feature>
<evidence type="ECO:0000256" key="2">
    <source>
        <dbReference type="SAM" id="SignalP"/>
    </source>
</evidence>
<keyword evidence="2" id="KW-0732">Signal</keyword>
<feature type="chain" id="PRO_5040350990" description="Copper chaperone PCu(A)C" evidence="2">
    <location>
        <begin position="18"/>
        <end position="185"/>
    </location>
</feature>
<reference evidence="3 4" key="1">
    <citation type="journal article" date="2013" name="Genome Announc.">
        <title>Draft Genome Sequence of the Lignocellulose Decomposer Thermobifida fusca Strain TM51.</title>
        <authorList>
            <person name="Toth A."/>
            <person name="Barna T."/>
            <person name="Nagy I."/>
            <person name="Horvath B."/>
            <person name="Nagy I."/>
            <person name="Tancsics A."/>
            <person name="Kriszt B."/>
            <person name="Baka E."/>
            <person name="Fekete C."/>
            <person name="Kukolya J."/>
        </authorList>
    </citation>
    <scope>NUCLEOTIDE SEQUENCE [LARGE SCALE GENOMIC DNA]</scope>
    <source>
        <strain evidence="3 4">TM51</strain>
    </source>
</reference>
<dbReference type="Proteomes" id="UP000014184">
    <property type="component" value="Unassembled WGS sequence"/>
</dbReference>
<dbReference type="PANTHER" id="PTHR36302">
    <property type="entry name" value="BLR7088 PROTEIN"/>
    <property type="match status" value="1"/>
</dbReference>
<name>A0A9P2TDD2_THEFU</name>
<comment type="caution">
    <text evidence="3">The sequence shown here is derived from an EMBL/GenBank/DDBJ whole genome shotgun (WGS) entry which is preliminary data.</text>
</comment>
<evidence type="ECO:0000256" key="1">
    <source>
        <dbReference type="SAM" id="MobiDB-lite"/>
    </source>
</evidence>
<gene>
    <name evidence="3" type="ORF">TM51_00135</name>
</gene>
<accession>A0A9P2TDD2</accession>
<dbReference type="Pfam" id="PF04314">
    <property type="entry name" value="PCuAC"/>
    <property type="match status" value="1"/>
</dbReference>
<protein>
    <recommendedName>
        <fullName evidence="5">Copper chaperone PCu(A)C</fullName>
    </recommendedName>
</protein>
<organism evidence="3 4">
    <name type="scientific">Thermobifida fusca TM51</name>
    <dbReference type="NCBI Taxonomy" id="1169414"/>
    <lineage>
        <taxon>Bacteria</taxon>
        <taxon>Bacillati</taxon>
        <taxon>Actinomycetota</taxon>
        <taxon>Actinomycetes</taxon>
        <taxon>Streptosporangiales</taxon>
        <taxon>Nocardiopsidaceae</taxon>
        <taxon>Thermobifida</taxon>
    </lineage>
</organism>
<keyword evidence="4" id="KW-1185">Reference proteome</keyword>
<evidence type="ECO:0008006" key="5">
    <source>
        <dbReference type="Google" id="ProtNLM"/>
    </source>
</evidence>
<dbReference type="InterPro" id="IPR007410">
    <property type="entry name" value="LpqE-like"/>
</dbReference>
<dbReference type="EMBL" id="AOSG01000001">
    <property type="protein sequence ID" value="EOR72823.1"/>
    <property type="molecule type" value="Genomic_DNA"/>
</dbReference>
<evidence type="ECO:0000313" key="3">
    <source>
        <dbReference type="EMBL" id="EOR72823.1"/>
    </source>
</evidence>
<feature type="signal peptide" evidence="2">
    <location>
        <begin position="1"/>
        <end position="17"/>
    </location>
</feature>
<dbReference type="AlphaFoldDB" id="A0A9P2TDD2"/>
<dbReference type="Gene3D" id="2.60.40.1890">
    <property type="entry name" value="PCu(A)C copper chaperone"/>
    <property type="match status" value="1"/>
</dbReference>
<sequence length="185" mass="18925">MNTSTTTPLLVLGTALALVTLSGCGGPPADQHTDSRDHHATASAPDPSTPPKGSAEAGDLVIEDAWLAEPANPSMTAGYLTISNTGDEDITLTEAATSLSDRTELHTVETTESGAAQMVPVDDIPIPAGETVELASGGLHIMVLDIADPPQVGDTATITLTFDNGETVQVDAPVLERTGSSGHHH</sequence>
<dbReference type="PANTHER" id="PTHR36302:SF1">
    <property type="entry name" value="COPPER CHAPERONE PCU(A)C"/>
    <property type="match status" value="1"/>
</dbReference>
<dbReference type="RefSeq" id="WP_011293496.1">
    <property type="nucleotide sequence ID" value="NZ_AOSG01000001.1"/>
</dbReference>
<feature type="compositionally biased region" description="Basic and acidic residues" evidence="1">
    <location>
        <begin position="31"/>
        <end position="40"/>
    </location>
</feature>
<proteinExistence type="predicted"/>
<dbReference type="SUPFAM" id="SSF110087">
    <property type="entry name" value="DR1885-like metal-binding protein"/>
    <property type="match status" value="1"/>
</dbReference>
<dbReference type="InterPro" id="IPR036182">
    <property type="entry name" value="PCuAC_sf"/>
</dbReference>
<dbReference type="InterPro" id="IPR058248">
    <property type="entry name" value="Lxx211020-like"/>
</dbReference>
<evidence type="ECO:0000313" key="4">
    <source>
        <dbReference type="Proteomes" id="UP000014184"/>
    </source>
</evidence>